<dbReference type="InParanoid" id="G8ZWN9"/>
<organism evidence="6 7">
    <name type="scientific">Torulaspora delbrueckii</name>
    <name type="common">Yeast</name>
    <name type="synonym">Candida colliculosa</name>
    <dbReference type="NCBI Taxonomy" id="4950"/>
    <lineage>
        <taxon>Eukaryota</taxon>
        <taxon>Fungi</taxon>
        <taxon>Dikarya</taxon>
        <taxon>Ascomycota</taxon>
        <taxon>Saccharomycotina</taxon>
        <taxon>Saccharomycetes</taxon>
        <taxon>Saccharomycetales</taxon>
        <taxon>Saccharomycetaceae</taxon>
        <taxon>Torulaspora</taxon>
    </lineage>
</organism>
<dbReference type="InterPro" id="IPR036322">
    <property type="entry name" value="WD40_repeat_dom_sf"/>
</dbReference>
<dbReference type="RefSeq" id="XP_003682244.1">
    <property type="nucleotide sequence ID" value="XM_003682196.1"/>
</dbReference>
<dbReference type="GO" id="GO:0048188">
    <property type="term" value="C:Set1C/COMPASS complex"/>
    <property type="evidence" value="ECO:0007669"/>
    <property type="project" value="EnsemblFungi"/>
</dbReference>
<dbReference type="GO" id="GO:0000723">
    <property type="term" value="P:telomere maintenance"/>
    <property type="evidence" value="ECO:0007669"/>
    <property type="project" value="EnsemblFungi"/>
</dbReference>
<dbReference type="InterPro" id="IPR019775">
    <property type="entry name" value="WD40_repeat_CS"/>
</dbReference>
<keyword evidence="3" id="KW-0677">Repeat</keyword>
<dbReference type="AlphaFoldDB" id="G8ZWN9"/>
<evidence type="ECO:0000256" key="2">
    <source>
        <dbReference type="ARBA" id="ARBA00022574"/>
    </source>
</evidence>
<dbReference type="SUPFAM" id="SSF50978">
    <property type="entry name" value="WD40 repeat-like"/>
    <property type="match status" value="1"/>
</dbReference>
<dbReference type="KEGG" id="tdl:TDEL_0F02220"/>
<dbReference type="FunCoup" id="G8ZWN9">
    <property type="interactions" value="1042"/>
</dbReference>
<dbReference type="HOGENOM" id="CLU_032142_0_0_1"/>
<reference evidence="6 7" key="1">
    <citation type="journal article" date="2011" name="Proc. Natl. Acad. Sci. U.S.A.">
        <title>Evolutionary erosion of yeast sex chromosomes by mating-type switching accidents.</title>
        <authorList>
            <person name="Gordon J.L."/>
            <person name="Armisen D."/>
            <person name="Proux-Wera E."/>
            <person name="Oheigeartaigh S.S."/>
            <person name="Byrne K.P."/>
            <person name="Wolfe K.H."/>
        </authorList>
    </citation>
    <scope>NUCLEOTIDE SEQUENCE [LARGE SCALE GENOMIC DNA]</scope>
    <source>
        <strain evidence="7">ATCC 10662 / CBS 1146 / NBRC 0425 / NCYC 2629 / NRRL Y-866</strain>
    </source>
</reference>
<gene>
    <name evidence="6" type="primary">TDEL0F02220</name>
    <name evidence="6" type="ORF">TDEL_0F02220</name>
</gene>
<sequence length="436" mass="49564">MTNLLLQDPFAVLKEYPDKLTHILENPLHTGCLQFSPRGDYLALGCANGGVVVYDMDTHRPILFLGSKMGAHMRSVQSVAWSECGRFILSAGRDWSVKLWDLSCPEQPLKQVQLESPVWNCQWIDSNAGSCIATAVEEERAFLINFQNNLTIIPLLPSEELESPQNQGYVLTSSVHSKNRQIVITGTSKGWVNFYRIDSELKFTLIKSLKIANSNIKHLVVSQDGEKLAINSSDRIIRQYSLKIPGAIDTVELESEHKYQDVINRLQWNSIFFSGKSADYLVASTNGSSAHELYMWETSSGTLVRVLEGAEEELMDIDWNFYNMCIASNGLESGDVYVWSIVTVPKWSALAPDFEEVEENIDYQEKEDEFDHVDEQEQQQEIDQVEEVEIDLRTRERYDVRGNDLLLTRFTIPTDYERILVMKEATGAVDERNGES</sequence>
<evidence type="ECO:0000313" key="7">
    <source>
        <dbReference type="Proteomes" id="UP000005627"/>
    </source>
</evidence>
<evidence type="ECO:0000256" key="4">
    <source>
        <dbReference type="ARBA" id="ARBA00023242"/>
    </source>
</evidence>
<evidence type="ECO:0008006" key="8">
    <source>
        <dbReference type="Google" id="ProtNLM"/>
    </source>
</evidence>
<name>G8ZWN9_TORDE</name>
<dbReference type="PANTHER" id="PTHR44040:SF1">
    <property type="entry name" value="RETINOBLASTOMA-BINDING PROTEIN 5"/>
    <property type="match status" value="1"/>
</dbReference>
<dbReference type="Gene3D" id="2.130.10.10">
    <property type="entry name" value="YVTN repeat-like/Quinoprotein amine dehydrogenase"/>
    <property type="match status" value="2"/>
</dbReference>
<dbReference type="GO" id="GO:0031509">
    <property type="term" value="P:subtelomeric heterochromatin formation"/>
    <property type="evidence" value="ECO:0007669"/>
    <property type="project" value="EnsemblFungi"/>
</dbReference>
<dbReference type="Pfam" id="PF00400">
    <property type="entry name" value="WD40"/>
    <property type="match status" value="1"/>
</dbReference>
<dbReference type="PROSITE" id="PS50082">
    <property type="entry name" value="WD_REPEATS_2"/>
    <property type="match status" value="1"/>
</dbReference>
<feature type="repeat" description="WD" evidence="5">
    <location>
        <begin position="69"/>
        <end position="103"/>
    </location>
</feature>
<evidence type="ECO:0000256" key="3">
    <source>
        <dbReference type="ARBA" id="ARBA00022737"/>
    </source>
</evidence>
<protein>
    <recommendedName>
        <fullName evidence="8">Anaphase-promoting complex subunit 4 WD40 domain-containing protein</fullName>
    </recommendedName>
</protein>
<dbReference type="GO" id="GO:0042800">
    <property type="term" value="F:histone H3K4 methyltransferase activity"/>
    <property type="evidence" value="ECO:0007669"/>
    <property type="project" value="EnsemblFungi"/>
</dbReference>
<dbReference type="PANTHER" id="PTHR44040">
    <property type="entry name" value="RETINOBLASTOMA-BINDING PROTEIN 5"/>
    <property type="match status" value="1"/>
</dbReference>
<keyword evidence="7" id="KW-1185">Reference proteome</keyword>
<dbReference type="STRING" id="1076872.G8ZWN9"/>
<dbReference type="InterPro" id="IPR015943">
    <property type="entry name" value="WD40/YVTN_repeat-like_dom_sf"/>
</dbReference>
<keyword evidence="4" id="KW-0539">Nucleus</keyword>
<proteinExistence type="predicted"/>
<dbReference type="PROSITE" id="PS50294">
    <property type="entry name" value="WD_REPEATS_REGION"/>
    <property type="match status" value="1"/>
</dbReference>
<keyword evidence="2 5" id="KW-0853">WD repeat</keyword>
<evidence type="ECO:0000256" key="5">
    <source>
        <dbReference type="PROSITE-ProRule" id="PRU00221"/>
    </source>
</evidence>
<dbReference type="SMART" id="SM00320">
    <property type="entry name" value="WD40"/>
    <property type="match status" value="5"/>
</dbReference>
<dbReference type="eggNOG" id="KOG1273">
    <property type="taxonomic scope" value="Eukaryota"/>
</dbReference>
<dbReference type="GeneID" id="11501493"/>
<dbReference type="InterPro" id="IPR037850">
    <property type="entry name" value="RBBP5/Swd1"/>
</dbReference>
<evidence type="ECO:0000256" key="1">
    <source>
        <dbReference type="ARBA" id="ARBA00004123"/>
    </source>
</evidence>
<dbReference type="Proteomes" id="UP000005627">
    <property type="component" value="Chromosome 6"/>
</dbReference>
<dbReference type="OrthoDB" id="196858at2759"/>
<comment type="subcellular location">
    <subcellularLocation>
        <location evidence="1">Nucleus</location>
    </subcellularLocation>
</comment>
<evidence type="ECO:0000313" key="6">
    <source>
        <dbReference type="EMBL" id="CCE93033.1"/>
    </source>
</evidence>
<dbReference type="GO" id="GO:0000781">
    <property type="term" value="C:chromosome, telomeric region"/>
    <property type="evidence" value="ECO:0007669"/>
    <property type="project" value="GOC"/>
</dbReference>
<dbReference type="EMBL" id="HE616747">
    <property type="protein sequence ID" value="CCE93033.1"/>
    <property type="molecule type" value="Genomic_DNA"/>
</dbReference>
<dbReference type="InterPro" id="IPR001680">
    <property type="entry name" value="WD40_rpt"/>
</dbReference>
<accession>G8ZWN9</accession>
<dbReference type="GO" id="GO:0006355">
    <property type="term" value="P:regulation of DNA-templated transcription"/>
    <property type="evidence" value="ECO:0007669"/>
    <property type="project" value="EnsemblFungi"/>
</dbReference>
<dbReference type="PROSITE" id="PS00678">
    <property type="entry name" value="WD_REPEATS_1"/>
    <property type="match status" value="1"/>
</dbReference>